<reference evidence="2" key="1">
    <citation type="journal article" date="2019" name="Environ. Microbiol.">
        <title>Fungal ecological strategies reflected in gene transcription - a case study of two litter decomposers.</title>
        <authorList>
            <person name="Barbi F."/>
            <person name="Kohler A."/>
            <person name="Barry K."/>
            <person name="Baskaran P."/>
            <person name="Daum C."/>
            <person name="Fauchery L."/>
            <person name="Ihrmark K."/>
            <person name="Kuo A."/>
            <person name="LaButti K."/>
            <person name="Lipzen A."/>
            <person name="Morin E."/>
            <person name="Grigoriev I.V."/>
            <person name="Henrissat B."/>
            <person name="Lindahl B."/>
            <person name="Martin F."/>
        </authorList>
    </citation>
    <scope>NUCLEOTIDE SEQUENCE</scope>
    <source>
        <strain evidence="2">JB14</strain>
    </source>
</reference>
<dbReference type="OrthoDB" id="3257061at2759"/>
<organism evidence="2 3">
    <name type="scientific">Gymnopus androsaceus JB14</name>
    <dbReference type="NCBI Taxonomy" id="1447944"/>
    <lineage>
        <taxon>Eukaryota</taxon>
        <taxon>Fungi</taxon>
        <taxon>Dikarya</taxon>
        <taxon>Basidiomycota</taxon>
        <taxon>Agaricomycotina</taxon>
        <taxon>Agaricomycetes</taxon>
        <taxon>Agaricomycetidae</taxon>
        <taxon>Agaricales</taxon>
        <taxon>Marasmiineae</taxon>
        <taxon>Omphalotaceae</taxon>
        <taxon>Gymnopus</taxon>
    </lineage>
</organism>
<dbReference type="AlphaFoldDB" id="A0A6A4H583"/>
<evidence type="ECO:0000313" key="3">
    <source>
        <dbReference type="Proteomes" id="UP000799118"/>
    </source>
</evidence>
<dbReference type="EMBL" id="ML769599">
    <property type="protein sequence ID" value="KAE9392287.1"/>
    <property type="molecule type" value="Genomic_DNA"/>
</dbReference>
<accession>A0A6A4H583</accession>
<feature type="signal peptide" evidence="1">
    <location>
        <begin position="1"/>
        <end position="21"/>
    </location>
</feature>
<keyword evidence="3" id="KW-1185">Reference proteome</keyword>
<evidence type="ECO:0000256" key="1">
    <source>
        <dbReference type="SAM" id="SignalP"/>
    </source>
</evidence>
<evidence type="ECO:0000313" key="2">
    <source>
        <dbReference type="EMBL" id="KAE9392287.1"/>
    </source>
</evidence>
<protein>
    <submittedName>
        <fullName evidence="2">Uncharacterized protein</fullName>
    </submittedName>
</protein>
<keyword evidence="1" id="KW-0732">Signal</keyword>
<proteinExistence type="predicted"/>
<feature type="chain" id="PRO_5025605934" evidence="1">
    <location>
        <begin position="22"/>
        <end position="212"/>
    </location>
</feature>
<name>A0A6A4H583_9AGAR</name>
<sequence>MADRMLALYAICHLLVLPVSPFTRLDDTITNTAKERSRSEKLKSMPQELKSMPLELKSTLGRHTQLSGQSRDTYKWNLAAYQIQLYKIRVKYTLELTIIIKYPQVVKICAKNLLNIGLKKCSSNTDPLQMQDYAPKTTQSLRAHDRLYAGLPPPNQSMLDLYPDNRILLGLEDRIIYDHDMDPDKMFEEETSSLNICLCKANSQGPPAQGRK</sequence>
<gene>
    <name evidence="2" type="ORF">BT96DRAFT_944727</name>
</gene>
<dbReference type="Proteomes" id="UP000799118">
    <property type="component" value="Unassembled WGS sequence"/>
</dbReference>